<comment type="caution">
    <text evidence="6">The sequence shown here is derived from an EMBL/GenBank/DDBJ whole genome shotgun (WGS) entry which is preliminary data.</text>
</comment>
<keyword evidence="4 6" id="KW-0067">ATP-binding</keyword>
<protein>
    <submittedName>
        <fullName evidence="6">ABC-2 type transport system ATP-binding protein</fullName>
    </submittedName>
</protein>
<dbReference type="Proteomes" id="UP001179280">
    <property type="component" value="Unassembled WGS sequence"/>
</dbReference>
<evidence type="ECO:0000256" key="2">
    <source>
        <dbReference type="ARBA" id="ARBA00022448"/>
    </source>
</evidence>
<dbReference type="InterPro" id="IPR003439">
    <property type="entry name" value="ABC_transporter-like_ATP-bd"/>
</dbReference>
<proteinExistence type="inferred from homology"/>
<name>A0ABS2SPE3_9BACI</name>
<evidence type="ECO:0000313" key="6">
    <source>
        <dbReference type="EMBL" id="MBM7837031.1"/>
    </source>
</evidence>
<evidence type="ECO:0000313" key="7">
    <source>
        <dbReference type="Proteomes" id="UP001179280"/>
    </source>
</evidence>
<evidence type="ECO:0000259" key="5">
    <source>
        <dbReference type="PROSITE" id="PS50893"/>
    </source>
</evidence>
<dbReference type="PANTHER" id="PTHR43335">
    <property type="entry name" value="ABC TRANSPORTER, ATP-BINDING PROTEIN"/>
    <property type="match status" value="1"/>
</dbReference>
<organism evidence="6 7">
    <name type="scientific">Shouchella xiaoxiensis</name>
    <dbReference type="NCBI Taxonomy" id="766895"/>
    <lineage>
        <taxon>Bacteria</taxon>
        <taxon>Bacillati</taxon>
        <taxon>Bacillota</taxon>
        <taxon>Bacilli</taxon>
        <taxon>Bacillales</taxon>
        <taxon>Bacillaceae</taxon>
        <taxon>Shouchella</taxon>
    </lineage>
</organism>
<dbReference type="GO" id="GO:0005524">
    <property type="term" value="F:ATP binding"/>
    <property type="evidence" value="ECO:0007669"/>
    <property type="project" value="UniProtKB-KW"/>
</dbReference>
<dbReference type="SMART" id="SM00382">
    <property type="entry name" value="AAA"/>
    <property type="match status" value="1"/>
</dbReference>
<comment type="similarity">
    <text evidence="1">Belongs to the ABC transporter superfamily.</text>
</comment>
<dbReference type="RefSeq" id="WP_204463801.1">
    <property type="nucleotide sequence ID" value="NZ_JAFBCV010000001.1"/>
</dbReference>
<feature type="domain" description="ABC transporter" evidence="5">
    <location>
        <begin position="5"/>
        <end position="232"/>
    </location>
</feature>
<dbReference type="Pfam" id="PF00005">
    <property type="entry name" value="ABC_tran"/>
    <property type="match status" value="1"/>
</dbReference>
<reference evidence="6" key="1">
    <citation type="submission" date="2021-01" db="EMBL/GenBank/DDBJ databases">
        <title>Genomic Encyclopedia of Type Strains, Phase IV (KMG-IV): sequencing the most valuable type-strain genomes for metagenomic binning, comparative biology and taxonomic classification.</title>
        <authorList>
            <person name="Goeker M."/>
        </authorList>
    </citation>
    <scope>NUCLEOTIDE SEQUENCE</scope>
    <source>
        <strain evidence="6">DSM 21943</strain>
    </source>
</reference>
<keyword evidence="7" id="KW-1185">Reference proteome</keyword>
<sequence length="305" mass="34281">MEPIIQTYQLQKTFGGEQALKPLDFSLQKGEICALIGKNGAGKSTFFKILSGQIVATAGEVHLFGKSGDAVASQKSRLGFMVESPQFFPDFTAAQNMEYFRIQRGVVEKARVTEVLKLVGLSHHRKKKFHEYSMGMKQRLGIALCLLSGPDCLVLDEPINGLDAEGIKEVRQLLLELNQRKQMTILVSSHLLAELQLIASRFVFIKDGTVVEDVSKAELEDKSKKQLILHVDLPAKAVQLLERQYEGVDYLLLPNKGLKLFNYLDFASEINRLLVENGIEVREIQYESLNLEDYFLGLVEDDVYA</sequence>
<dbReference type="EMBL" id="JAFBCV010000001">
    <property type="protein sequence ID" value="MBM7837031.1"/>
    <property type="molecule type" value="Genomic_DNA"/>
</dbReference>
<dbReference type="PROSITE" id="PS50893">
    <property type="entry name" value="ABC_TRANSPORTER_2"/>
    <property type="match status" value="1"/>
</dbReference>
<evidence type="ECO:0000256" key="3">
    <source>
        <dbReference type="ARBA" id="ARBA00022741"/>
    </source>
</evidence>
<keyword evidence="3" id="KW-0547">Nucleotide-binding</keyword>
<keyword evidence="2" id="KW-0813">Transport</keyword>
<evidence type="ECO:0000256" key="4">
    <source>
        <dbReference type="ARBA" id="ARBA00022840"/>
    </source>
</evidence>
<dbReference type="PANTHER" id="PTHR43335:SF8">
    <property type="entry name" value="ABC TRANSPORTER, ATP-BINDING PROTEIN"/>
    <property type="match status" value="1"/>
</dbReference>
<evidence type="ECO:0000256" key="1">
    <source>
        <dbReference type="ARBA" id="ARBA00005417"/>
    </source>
</evidence>
<dbReference type="InterPro" id="IPR003593">
    <property type="entry name" value="AAA+_ATPase"/>
</dbReference>
<dbReference type="InterPro" id="IPR027417">
    <property type="entry name" value="P-loop_NTPase"/>
</dbReference>
<dbReference type="Gene3D" id="3.40.50.300">
    <property type="entry name" value="P-loop containing nucleotide triphosphate hydrolases"/>
    <property type="match status" value="1"/>
</dbReference>
<accession>A0ABS2SPE3</accession>
<dbReference type="SUPFAM" id="SSF52540">
    <property type="entry name" value="P-loop containing nucleoside triphosphate hydrolases"/>
    <property type="match status" value="1"/>
</dbReference>
<gene>
    <name evidence="6" type="ORF">JOC54_000262</name>
</gene>